<evidence type="ECO:0008006" key="5">
    <source>
        <dbReference type="Google" id="ProtNLM"/>
    </source>
</evidence>
<evidence type="ECO:0000256" key="2">
    <source>
        <dbReference type="SAM" id="SignalP"/>
    </source>
</evidence>
<feature type="chain" id="PRO_5047167969" description="Secreted protein" evidence="2">
    <location>
        <begin position="36"/>
        <end position="132"/>
    </location>
</feature>
<keyword evidence="2" id="KW-0732">Signal</keyword>
<dbReference type="PROSITE" id="PS51257">
    <property type="entry name" value="PROKAR_LIPOPROTEIN"/>
    <property type="match status" value="1"/>
</dbReference>
<protein>
    <recommendedName>
        <fullName evidence="5">Secreted protein</fullName>
    </recommendedName>
</protein>
<keyword evidence="1" id="KW-0472">Membrane</keyword>
<dbReference type="Proteomes" id="UP001456524">
    <property type="component" value="Unassembled WGS sequence"/>
</dbReference>
<feature type="transmembrane region" description="Helical" evidence="1">
    <location>
        <begin position="59"/>
        <end position="82"/>
    </location>
</feature>
<name>A0ABR1XMA0_9PEZI</name>
<proteinExistence type="predicted"/>
<evidence type="ECO:0000256" key="1">
    <source>
        <dbReference type="SAM" id="Phobius"/>
    </source>
</evidence>
<gene>
    <name evidence="3" type="ORF">IWX90DRAFT_437414</name>
</gene>
<comment type="caution">
    <text evidence="3">The sequence shown here is derived from an EMBL/GenBank/DDBJ whole genome shotgun (WGS) entry which is preliminary data.</text>
</comment>
<dbReference type="EMBL" id="JBBWUH010000007">
    <property type="protein sequence ID" value="KAK8161324.1"/>
    <property type="molecule type" value="Genomic_DNA"/>
</dbReference>
<feature type="signal peptide" evidence="2">
    <location>
        <begin position="1"/>
        <end position="35"/>
    </location>
</feature>
<evidence type="ECO:0000313" key="4">
    <source>
        <dbReference type="Proteomes" id="UP001456524"/>
    </source>
</evidence>
<evidence type="ECO:0000313" key="3">
    <source>
        <dbReference type="EMBL" id="KAK8161324.1"/>
    </source>
</evidence>
<accession>A0ABR1XMA0</accession>
<organism evidence="3 4">
    <name type="scientific">Phyllosticta citrichinensis</name>
    <dbReference type="NCBI Taxonomy" id="1130410"/>
    <lineage>
        <taxon>Eukaryota</taxon>
        <taxon>Fungi</taxon>
        <taxon>Dikarya</taxon>
        <taxon>Ascomycota</taxon>
        <taxon>Pezizomycotina</taxon>
        <taxon>Dothideomycetes</taxon>
        <taxon>Dothideomycetes incertae sedis</taxon>
        <taxon>Botryosphaeriales</taxon>
        <taxon>Phyllostictaceae</taxon>
        <taxon>Phyllosticta</taxon>
    </lineage>
</organism>
<keyword evidence="1" id="KW-0812">Transmembrane</keyword>
<keyword evidence="1" id="KW-1133">Transmembrane helix</keyword>
<keyword evidence="4" id="KW-1185">Reference proteome</keyword>
<sequence length="132" mass="14150">MGPQSIRQVKHARTHGSLAMLSLISLAALPSLVACRRCAGLAAPCLDSTRLDLTAACPVALSTVCLRLVVVVVVVVFSPLSLPSVSRLHISTSFHPSTVLRSHSNSQRLLCRSPAHHLETAWFHSVLALPCR</sequence>
<reference evidence="3 4" key="1">
    <citation type="journal article" date="2022" name="G3 (Bethesda)">
        <title>Enemy or ally: a genomic approach to elucidate the lifestyle of Phyllosticta citrichinaensis.</title>
        <authorList>
            <person name="Buijs V.A."/>
            <person name="Groenewald J.Z."/>
            <person name="Haridas S."/>
            <person name="LaButti K.M."/>
            <person name="Lipzen A."/>
            <person name="Martin F.M."/>
            <person name="Barry K."/>
            <person name="Grigoriev I.V."/>
            <person name="Crous P.W."/>
            <person name="Seidl M.F."/>
        </authorList>
    </citation>
    <scope>NUCLEOTIDE SEQUENCE [LARGE SCALE GENOMIC DNA]</scope>
    <source>
        <strain evidence="3 4">CBS 129764</strain>
    </source>
</reference>